<feature type="transmembrane region" description="Helical" evidence="6">
    <location>
        <begin position="66"/>
        <end position="86"/>
    </location>
</feature>
<comment type="caution">
    <text evidence="8">The sequence shown here is derived from an EMBL/GenBank/DDBJ whole genome shotgun (WGS) entry which is preliminary data.</text>
</comment>
<reference evidence="8 9" key="1">
    <citation type="submission" date="2023-07" db="EMBL/GenBank/DDBJ databases">
        <title>Sorghum-associated microbial communities from plants grown in Nebraska, USA.</title>
        <authorList>
            <person name="Schachtman D."/>
        </authorList>
    </citation>
    <scope>NUCLEOTIDE SEQUENCE [LARGE SCALE GENOMIC DNA]</scope>
    <source>
        <strain evidence="8 9">4249</strain>
    </source>
</reference>
<dbReference type="RefSeq" id="WP_310312741.1">
    <property type="nucleotide sequence ID" value="NZ_JAVDWU010000002.1"/>
</dbReference>
<evidence type="ECO:0000256" key="4">
    <source>
        <dbReference type="ARBA" id="ARBA00022989"/>
    </source>
</evidence>
<keyword evidence="3 6" id="KW-0812">Transmembrane</keyword>
<organism evidence="8 9">
    <name type="scientific">Hydrogenophaga palleronii</name>
    <dbReference type="NCBI Taxonomy" id="65655"/>
    <lineage>
        <taxon>Bacteria</taxon>
        <taxon>Pseudomonadati</taxon>
        <taxon>Pseudomonadota</taxon>
        <taxon>Betaproteobacteria</taxon>
        <taxon>Burkholderiales</taxon>
        <taxon>Comamonadaceae</taxon>
        <taxon>Hydrogenophaga</taxon>
    </lineage>
</organism>
<feature type="transmembrane region" description="Helical" evidence="6">
    <location>
        <begin position="7"/>
        <end position="27"/>
    </location>
</feature>
<evidence type="ECO:0000313" key="8">
    <source>
        <dbReference type="EMBL" id="MDR7149176.1"/>
    </source>
</evidence>
<evidence type="ECO:0000256" key="1">
    <source>
        <dbReference type="ARBA" id="ARBA00004651"/>
    </source>
</evidence>
<dbReference type="Pfam" id="PF13567">
    <property type="entry name" value="DUF4131"/>
    <property type="match status" value="1"/>
</dbReference>
<dbReference type="PANTHER" id="PTHR30619:SF1">
    <property type="entry name" value="RECOMBINATION PROTEIN 2"/>
    <property type="match status" value="1"/>
</dbReference>
<dbReference type="Pfam" id="PF03772">
    <property type="entry name" value="Competence"/>
    <property type="match status" value="1"/>
</dbReference>
<feature type="transmembrane region" description="Helical" evidence="6">
    <location>
        <begin position="342"/>
        <end position="360"/>
    </location>
</feature>
<feature type="transmembrane region" description="Helical" evidence="6">
    <location>
        <begin position="367"/>
        <end position="384"/>
    </location>
</feature>
<evidence type="ECO:0000313" key="9">
    <source>
        <dbReference type="Proteomes" id="UP001265700"/>
    </source>
</evidence>
<evidence type="ECO:0000256" key="5">
    <source>
        <dbReference type="ARBA" id="ARBA00023136"/>
    </source>
</evidence>
<protein>
    <submittedName>
        <fullName evidence="8">Competence protein ComEC</fullName>
    </submittedName>
</protein>
<keyword evidence="9" id="KW-1185">Reference proteome</keyword>
<evidence type="ECO:0000256" key="3">
    <source>
        <dbReference type="ARBA" id="ARBA00022692"/>
    </source>
</evidence>
<evidence type="ECO:0000259" key="7">
    <source>
        <dbReference type="SMART" id="SM00849"/>
    </source>
</evidence>
<feature type="transmembrane region" description="Helical" evidence="6">
    <location>
        <begin position="479"/>
        <end position="506"/>
    </location>
</feature>
<dbReference type="InterPro" id="IPR035681">
    <property type="entry name" value="ComA-like_MBL"/>
</dbReference>
<accession>A0ABU1WJG2</accession>
<dbReference type="SUPFAM" id="SSF56281">
    <property type="entry name" value="Metallo-hydrolase/oxidoreductase"/>
    <property type="match status" value="1"/>
</dbReference>
<dbReference type="Gene3D" id="3.60.15.10">
    <property type="entry name" value="Ribonuclease Z/Hydroxyacylglutathione hydrolase-like"/>
    <property type="match status" value="1"/>
</dbReference>
<dbReference type="InterPro" id="IPR025405">
    <property type="entry name" value="DUF4131"/>
</dbReference>
<name>A0ABU1WJG2_9BURK</name>
<dbReference type="InterPro" id="IPR004797">
    <property type="entry name" value="Competence_ComEC/Rec2"/>
</dbReference>
<dbReference type="SMART" id="SM00849">
    <property type="entry name" value="Lactamase_B"/>
    <property type="match status" value="1"/>
</dbReference>
<dbReference type="EMBL" id="JAVDWU010000002">
    <property type="protein sequence ID" value="MDR7149176.1"/>
    <property type="molecule type" value="Genomic_DNA"/>
</dbReference>
<sequence>MIAGRHGLALMSGTVVGLAWQLQQPWLWSGNRYLAMLGWSGLLGFGAVLWLWWIRCTGRLSIPGRRLAAGVFVLAGVLAGAGSTGWRAAHFASQALAPELQGVNIEVTGHIDSLPQRTAQGERFLFAVASARQRGQPVDVPQRLQLGWYGGGEGAAMWARGAGSPGLRTGEQWRFSVRLRSPHGNANPHGFDLERWLWSQRIGATGYVRNGPRDPVPQKIAAASGYPLQAARQQVRDAIQARVDDPRAAGVLAALLVGDQSAIERADWALFRTTGVAHLMVISGLHVTLFAWMAMAMVAAIWPRLGRQWPVLLLSVPTPVASAWGGWLLAAGYALFSGWGLPAQRAVIMLGVVMVLRLGARRWPWPLVWGCAMWAVLLIDPMAWLQPGFWLSFFAVGVLFASGRQLPGMPSQDDDARPSAARDRWRRLLLSFMGMVRTQAVVTVALAPLSLLLFGQFSVASLAANLVGIPLVTQLVMPLVLLGAVFAPLWDVAAWLVQVLSVWLGWLAQWPWAAVHRPVAPLWLSLAGVFGGLLLVLRLPWTVRSAGLLLLWPILLWSLPRPPMAAFELMAVDVGQGSAVLIRTANHGLLYDTGPRYSPESDAGDRIVVPLLRALGERLDTVVVSHIDGDHSGGADAVQAAHPKARWLSSYDPDPGRRCLAGQHWEWDGVRFEVLHPHPHHFDETGKGRLSTNDMSCVLLVTAGEHSAWLGGDITDRQEVRMALDRPDLRATVMLAPHHGSRSSSSPVLLNTLRPQWVIAQAGYRNRFNHPAPTVLDRYRQRGIPWVTSANCGAATWRSWQPDTVHCHRQAERRFWHHPGEPDSASRPD</sequence>
<evidence type="ECO:0000256" key="2">
    <source>
        <dbReference type="ARBA" id="ARBA00022475"/>
    </source>
</evidence>
<dbReference type="InterPro" id="IPR004477">
    <property type="entry name" value="ComEC_N"/>
</dbReference>
<keyword evidence="5 6" id="KW-0472">Membrane</keyword>
<dbReference type="NCBIfam" id="TIGR00360">
    <property type="entry name" value="ComEC_N-term"/>
    <property type="match status" value="1"/>
</dbReference>
<dbReference type="NCBIfam" id="TIGR00361">
    <property type="entry name" value="ComEC_Rec2"/>
    <property type="match status" value="1"/>
</dbReference>
<dbReference type="Pfam" id="PF00753">
    <property type="entry name" value="Lactamase_B"/>
    <property type="match status" value="1"/>
</dbReference>
<feature type="transmembrane region" description="Helical" evidence="6">
    <location>
        <begin position="518"/>
        <end position="536"/>
    </location>
</feature>
<proteinExistence type="predicted"/>
<feature type="transmembrane region" description="Helical" evidence="6">
    <location>
        <begin position="33"/>
        <end position="54"/>
    </location>
</feature>
<feature type="domain" description="Metallo-beta-lactamase" evidence="7">
    <location>
        <begin position="576"/>
        <end position="764"/>
    </location>
</feature>
<gene>
    <name evidence="8" type="ORF">J2W49_001125</name>
</gene>
<dbReference type="CDD" id="cd07731">
    <property type="entry name" value="ComA-like_MBL-fold"/>
    <property type="match status" value="1"/>
</dbReference>
<feature type="transmembrane region" description="Helical" evidence="6">
    <location>
        <begin position="279"/>
        <end position="302"/>
    </location>
</feature>
<feature type="transmembrane region" description="Helical" evidence="6">
    <location>
        <begin position="309"/>
        <end position="336"/>
    </location>
</feature>
<evidence type="ECO:0000256" key="6">
    <source>
        <dbReference type="SAM" id="Phobius"/>
    </source>
</evidence>
<keyword evidence="2" id="KW-1003">Cell membrane</keyword>
<dbReference type="InterPro" id="IPR052159">
    <property type="entry name" value="Competence_DNA_uptake"/>
</dbReference>
<dbReference type="Proteomes" id="UP001265700">
    <property type="component" value="Unassembled WGS sequence"/>
</dbReference>
<comment type="subcellular location">
    <subcellularLocation>
        <location evidence="1">Cell membrane</location>
        <topology evidence="1">Multi-pass membrane protein</topology>
    </subcellularLocation>
</comment>
<dbReference type="InterPro" id="IPR036866">
    <property type="entry name" value="RibonucZ/Hydroxyglut_hydro"/>
</dbReference>
<dbReference type="InterPro" id="IPR001279">
    <property type="entry name" value="Metallo-B-lactamas"/>
</dbReference>
<keyword evidence="4 6" id="KW-1133">Transmembrane helix</keyword>
<dbReference type="PANTHER" id="PTHR30619">
    <property type="entry name" value="DNA INTERNALIZATION/COMPETENCE PROTEIN COMEC/REC2"/>
    <property type="match status" value="1"/>
</dbReference>